<evidence type="ECO:0000256" key="1">
    <source>
        <dbReference type="ARBA" id="ARBA00005254"/>
    </source>
</evidence>
<dbReference type="OrthoDB" id="9795613at2"/>
<dbReference type="NCBIfam" id="NF005675">
    <property type="entry name" value="PRK07468.1"/>
    <property type="match status" value="1"/>
</dbReference>
<dbReference type="InterPro" id="IPR029045">
    <property type="entry name" value="ClpP/crotonase-like_dom_sf"/>
</dbReference>
<dbReference type="EMBL" id="UXAW01000061">
    <property type="protein sequence ID" value="VDC27513.1"/>
    <property type="molecule type" value="Genomic_DNA"/>
</dbReference>
<dbReference type="RefSeq" id="WP_124086315.1">
    <property type="nucleotide sequence ID" value="NZ_UXAW01000061.1"/>
</dbReference>
<dbReference type="InterPro" id="IPR051683">
    <property type="entry name" value="Enoyl-CoA_Hydratase/Isomerase"/>
</dbReference>
<protein>
    <submittedName>
        <fullName evidence="2">Putative enoyl-CoA hydratase echA8</fullName>
        <ecNumber evidence="2">4.2.1.17</ecNumber>
    </submittedName>
</protein>
<sequence>MNWQTLDVRTDPRGVARVTLNTPAKRNTLSAAMIAELTEMAQGIGQEARAIVLSGAGPVFCAGADLGWMQAQMQAGRAQRMHEARKLAGMLHALNTMRAPLIGRLHGGAFGGGIGLACICDVAVAEEGTKFCFAETRLGIIPATIGPYVLARMGEGNARRVFMSARVFDAAEAERLGILARAVPAPGLDAAIEAEVAPYLAVAPGAVAAAKRLVRDLGPRIGPEVIEDSIRRLADIWESDEAARGITAFLEKRDPGWS</sequence>
<dbReference type="SUPFAM" id="SSF52096">
    <property type="entry name" value="ClpP/crotonase"/>
    <property type="match status" value="1"/>
</dbReference>
<keyword evidence="3" id="KW-1185">Reference proteome</keyword>
<gene>
    <name evidence="2" type="primary">echA8_4</name>
    <name evidence="2" type="ORF">XINFAN_01899</name>
</gene>
<dbReference type="Gene3D" id="3.90.226.10">
    <property type="entry name" value="2-enoyl-CoA Hydratase, Chain A, domain 1"/>
    <property type="match status" value="1"/>
</dbReference>
<dbReference type="PANTHER" id="PTHR42964:SF1">
    <property type="entry name" value="POLYKETIDE BIOSYNTHESIS ENOYL-COA HYDRATASE PKSH-RELATED"/>
    <property type="match status" value="1"/>
</dbReference>
<dbReference type="InterPro" id="IPR001753">
    <property type="entry name" value="Enoyl-CoA_hydra/iso"/>
</dbReference>
<dbReference type="Proteomes" id="UP000277498">
    <property type="component" value="Unassembled WGS sequence"/>
</dbReference>
<name>A0A3P5XIM7_9RHOB</name>
<dbReference type="PANTHER" id="PTHR42964">
    <property type="entry name" value="ENOYL-COA HYDRATASE"/>
    <property type="match status" value="1"/>
</dbReference>
<keyword evidence="2" id="KW-0456">Lyase</keyword>
<evidence type="ECO:0000313" key="2">
    <source>
        <dbReference type="EMBL" id="VDC27513.1"/>
    </source>
</evidence>
<evidence type="ECO:0000313" key="3">
    <source>
        <dbReference type="Proteomes" id="UP000277498"/>
    </source>
</evidence>
<accession>A0A3P5XIM7</accession>
<dbReference type="Gene3D" id="1.10.12.10">
    <property type="entry name" value="Lyase 2-enoyl-coa Hydratase, Chain A, domain 2"/>
    <property type="match status" value="1"/>
</dbReference>
<dbReference type="AlphaFoldDB" id="A0A3P5XIM7"/>
<proteinExistence type="inferred from homology"/>
<reference evidence="2 3" key="1">
    <citation type="submission" date="2018-11" db="EMBL/GenBank/DDBJ databases">
        <authorList>
            <person name="Criscuolo A."/>
        </authorList>
    </citation>
    <scope>NUCLEOTIDE SEQUENCE [LARGE SCALE GENOMIC DNA]</scope>
    <source>
        <strain evidence="2">ACIP111625</strain>
    </source>
</reference>
<dbReference type="CDD" id="cd06558">
    <property type="entry name" value="crotonase-like"/>
    <property type="match status" value="1"/>
</dbReference>
<organism evidence="2 3">
    <name type="scientific">Pseudogemmobacter humi</name>
    <dbReference type="NCBI Taxonomy" id="2483812"/>
    <lineage>
        <taxon>Bacteria</taxon>
        <taxon>Pseudomonadati</taxon>
        <taxon>Pseudomonadota</taxon>
        <taxon>Alphaproteobacteria</taxon>
        <taxon>Rhodobacterales</taxon>
        <taxon>Paracoccaceae</taxon>
        <taxon>Pseudogemmobacter</taxon>
    </lineage>
</organism>
<dbReference type="GO" id="GO:0004300">
    <property type="term" value="F:enoyl-CoA hydratase activity"/>
    <property type="evidence" value="ECO:0007669"/>
    <property type="project" value="UniProtKB-EC"/>
</dbReference>
<dbReference type="Pfam" id="PF00378">
    <property type="entry name" value="ECH_1"/>
    <property type="match status" value="1"/>
</dbReference>
<dbReference type="EC" id="4.2.1.17" evidence="2"/>
<dbReference type="InterPro" id="IPR014748">
    <property type="entry name" value="Enoyl-CoA_hydra_C"/>
</dbReference>
<comment type="similarity">
    <text evidence="1">Belongs to the enoyl-CoA hydratase/isomerase family.</text>
</comment>